<proteinExistence type="predicted"/>
<evidence type="ECO:0000313" key="2">
    <source>
        <dbReference type="Proteomes" id="UP001320170"/>
    </source>
</evidence>
<dbReference type="RefSeq" id="WP_232890433.1">
    <property type="nucleotide sequence ID" value="NZ_JAJSPM010000003.1"/>
</dbReference>
<evidence type="ECO:0000313" key="1">
    <source>
        <dbReference type="EMBL" id="MCE3531573.1"/>
    </source>
</evidence>
<organism evidence="1 2">
    <name type="scientific">Legionella resiliens</name>
    <dbReference type="NCBI Taxonomy" id="2905958"/>
    <lineage>
        <taxon>Bacteria</taxon>
        <taxon>Pseudomonadati</taxon>
        <taxon>Pseudomonadota</taxon>
        <taxon>Gammaproteobacteria</taxon>
        <taxon>Legionellales</taxon>
        <taxon>Legionellaceae</taxon>
        <taxon>Legionella</taxon>
    </lineage>
</organism>
<reference evidence="1 2" key="1">
    <citation type="journal article" date="2024" name="Pathogens">
        <title>Characterization of a Novel Species of Legionella Isolated from a Healthcare Facility: Legionella resiliens sp. nov.</title>
        <authorList>
            <person name="Cristino S."/>
            <person name="Pascale M.R."/>
            <person name="Marino F."/>
            <person name="Derelitto C."/>
            <person name="Salaris S."/>
            <person name="Orsini M."/>
            <person name="Squarzoni S."/>
            <person name="Grottola A."/>
            <person name="Girolamini L."/>
        </authorList>
    </citation>
    <scope>NUCLEOTIDE SEQUENCE [LARGE SCALE GENOMIC DNA]</scope>
    <source>
        <strain evidence="1 2">8cVS16</strain>
    </source>
</reference>
<name>A0ABS8WYN1_9GAMM</name>
<accession>A0ABS8WYN1</accession>
<keyword evidence="2" id="KW-1185">Reference proteome</keyword>
<protein>
    <recommendedName>
        <fullName evidence="3">Tetratricopeptide repeat protein</fullName>
    </recommendedName>
</protein>
<gene>
    <name evidence="1" type="ORF">LXO92_04195</name>
</gene>
<dbReference type="Proteomes" id="UP001320170">
    <property type="component" value="Unassembled WGS sequence"/>
</dbReference>
<evidence type="ECO:0008006" key="3">
    <source>
        <dbReference type="Google" id="ProtNLM"/>
    </source>
</evidence>
<sequence length="680" mass="80405">MLRLRLARHVAEQYQVKGTVHLPDFLIYDFDEDEYRMFWREIASCPRQRLYTDGVDVFQVSWFRTLFESFKGWLGFENHCHPNRIEMTLGKIAYAGYLKGFKSKELSKCNDGFPISTNFIRLVHLPRTNQTSNELQQLLVSYFIAHSPAFPELNESIRRNYPFGQAFIRESLAYLLPAIDPQDNETIDAAIRQINYYRQHVSKIDCFKSSLFAKAYAQSLASQQQFYEALEWSPEVKKKFKEEFIDFYLTQEETDPQALINAMELIGALFLSTNKEDQQKAVNYIQNNFSYEEQIVYLISYPELRTQVAKSYLEDAKKEKSKWRLTQFFTGNQTLEYLAQAVRLEPQILDQDNSMHDIMMREEWTLYQFDLAMESHRFQDADVLYRNSQNLKFNKFKLERLREYYFTQFNTNASQIKEALLYKKTKEALQMAEEQIELAKKIVSIQPHDSLIREATLSYAATLLAIDELEHPVKESDRTQLSKAQHRLSEFLFLNSNTTLKEVYNQLNKLLLRKIDCLIAQLGVPIDYNDSLSARVDFIKVHKNEIDDLKNELKTFITINEPKSKEMRQILAKIYYLLADTLVYFEEKKQESIPYFKKAKELMPENLYYNLRYFELIEDERRHGIREKIGAISHLHGTRYRYYMDERWGEDKIMSNGFDIHAVLPDDSFINTVGRAVGFF</sequence>
<dbReference type="EMBL" id="JAJTND010000003">
    <property type="protein sequence ID" value="MCE3531573.1"/>
    <property type="molecule type" value="Genomic_DNA"/>
</dbReference>
<comment type="caution">
    <text evidence="1">The sequence shown here is derived from an EMBL/GenBank/DDBJ whole genome shotgun (WGS) entry which is preliminary data.</text>
</comment>